<proteinExistence type="predicted"/>
<gene>
    <name evidence="2" type="ORF">STAS_20139</name>
</gene>
<name>A0A5A7QDE3_STRAF</name>
<accession>A0A5A7QDE3</accession>
<feature type="compositionally biased region" description="Polar residues" evidence="1">
    <location>
        <begin position="1"/>
        <end position="11"/>
    </location>
</feature>
<evidence type="ECO:0000313" key="2">
    <source>
        <dbReference type="EMBL" id="GER43299.1"/>
    </source>
</evidence>
<organism evidence="2 3">
    <name type="scientific">Striga asiatica</name>
    <name type="common">Asiatic witchweed</name>
    <name type="synonym">Buchnera asiatica</name>
    <dbReference type="NCBI Taxonomy" id="4170"/>
    <lineage>
        <taxon>Eukaryota</taxon>
        <taxon>Viridiplantae</taxon>
        <taxon>Streptophyta</taxon>
        <taxon>Embryophyta</taxon>
        <taxon>Tracheophyta</taxon>
        <taxon>Spermatophyta</taxon>
        <taxon>Magnoliopsida</taxon>
        <taxon>eudicotyledons</taxon>
        <taxon>Gunneridae</taxon>
        <taxon>Pentapetalae</taxon>
        <taxon>asterids</taxon>
        <taxon>lamiids</taxon>
        <taxon>Lamiales</taxon>
        <taxon>Orobanchaceae</taxon>
        <taxon>Buchnereae</taxon>
        <taxon>Striga</taxon>
    </lineage>
</organism>
<keyword evidence="3" id="KW-1185">Reference proteome</keyword>
<sequence length="551" mass="59093">MANSEEQSGGQIDNVEPADQRSDGGDAADAFPEDSVAASEPSVTRRLTEIFVADGDGDLLLQSTDPEGGFLQWFRALDMQVVGACRTDERLKPLLKLNVSAGVAEDGLLAHLSQHFEPSEVGLLARCLCVPLVSIRVGKIDKQGALMYPTSIRGNLFLTLLPTSDLRVSFNGDDGTVERLATLGSEVHSGDLVMEEISADKSGRSFLIKTPDNIVSYFWCCEKSKLLGDELLAKVKKKDQMKDLVVKKPSLAALTGISEWRLSYFATHLRAYLTDTMLSSGEPNGFLSADDPTNSTKVCSSSAQSVSNFRKNLRQYTRQGSKSNLIYLGSLSPKSSCFKEGLQKSGSSLRSGGSREKLRRRGENYMACVGSQSVSTVAKNKVGELNISEKSTVEKQIPCSSGSGSLLSPQYCWCPQLPIGEPFSLPPLSSLLLSSSSKPKPKPKPVVNVADLPPLDFGGVVTSIFTPPIVHVPVIDVVATNVESAVEKGARETLRMLINGNEQKIFYSGARDVVTSVSATAATTVGLVFLVTDDCQEQKNPSGPADEEGGS</sequence>
<dbReference type="PANTHER" id="PTHR36741:SF1">
    <property type="entry name" value="OS07G0100500 PROTEIN"/>
    <property type="match status" value="1"/>
</dbReference>
<protein>
    <submittedName>
        <fullName evidence="2">Target of rapamycin complex 2 subunit MAPKAP1</fullName>
    </submittedName>
</protein>
<dbReference type="EMBL" id="BKCP01006549">
    <property type="protein sequence ID" value="GER43299.1"/>
    <property type="molecule type" value="Genomic_DNA"/>
</dbReference>
<evidence type="ECO:0000256" key="1">
    <source>
        <dbReference type="SAM" id="MobiDB-lite"/>
    </source>
</evidence>
<dbReference type="AlphaFoldDB" id="A0A5A7QDE3"/>
<comment type="caution">
    <text evidence="2">The sequence shown here is derived from an EMBL/GenBank/DDBJ whole genome shotgun (WGS) entry which is preliminary data.</text>
</comment>
<dbReference type="Proteomes" id="UP000325081">
    <property type="component" value="Unassembled WGS sequence"/>
</dbReference>
<dbReference type="PANTHER" id="PTHR36741">
    <property type="entry name" value="OS07G0100500 PROTEIN"/>
    <property type="match status" value="1"/>
</dbReference>
<reference evidence="3" key="1">
    <citation type="journal article" date="2019" name="Curr. Biol.">
        <title>Genome Sequence of Striga asiatica Provides Insight into the Evolution of Plant Parasitism.</title>
        <authorList>
            <person name="Yoshida S."/>
            <person name="Kim S."/>
            <person name="Wafula E.K."/>
            <person name="Tanskanen J."/>
            <person name="Kim Y.M."/>
            <person name="Honaas L."/>
            <person name="Yang Z."/>
            <person name="Spallek T."/>
            <person name="Conn C.E."/>
            <person name="Ichihashi Y."/>
            <person name="Cheong K."/>
            <person name="Cui S."/>
            <person name="Der J.P."/>
            <person name="Gundlach H."/>
            <person name="Jiao Y."/>
            <person name="Hori C."/>
            <person name="Ishida J.K."/>
            <person name="Kasahara H."/>
            <person name="Kiba T."/>
            <person name="Kim M.S."/>
            <person name="Koo N."/>
            <person name="Laohavisit A."/>
            <person name="Lee Y.H."/>
            <person name="Lumba S."/>
            <person name="McCourt P."/>
            <person name="Mortimer J.C."/>
            <person name="Mutuku J.M."/>
            <person name="Nomura T."/>
            <person name="Sasaki-Sekimoto Y."/>
            <person name="Seto Y."/>
            <person name="Wang Y."/>
            <person name="Wakatake T."/>
            <person name="Sakakibara H."/>
            <person name="Demura T."/>
            <person name="Yamaguchi S."/>
            <person name="Yoneyama K."/>
            <person name="Manabe R.I."/>
            <person name="Nelson D.C."/>
            <person name="Schulman A.H."/>
            <person name="Timko M.P."/>
            <person name="dePamphilis C.W."/>
            <person name="Choi D."/>
            <person name="Shirasu K."/>
        </authorList>
    </citation>
    <scope>NUCLEOTIDE SEQUENCE [LARGE SCALE GENOMIC DNA]</scope>
    <source>
        <strain evidence="3">cv. UVA1</strain>
    </source>
</reference>
<dbReference type="OrthoDB" id="913379at2759"/>
<evidence type="ECO:0000313" key="3">
    <source>
        <dbReference type="Proteomes" id="UP000325081"/>
    </source>
</evidence>
<feature type="region of interest" description="Disordered" evidence="1">
    <location>
        <begin position="1"/>
        <end position="42"/>
    </location>
</feature>